<name>A0A9P6XXS0_9FUNG</name>
<sequence length="155" mass="16624">MASRIDTGYNQLPGADNSRTLGSASARWSVVYAGTGSINTSDARQKTEVLPLDTAEIEAAIALGKEVGTFRFLDAINAKGDSARLHVGMTVQRAIELMEAHGLDATNYAFICHDTWSARQELKDEQGVVMDPGCSAGDLYSFRTDQLLIILASGL</sequence>
<evidence type="ECO:0000313" key="2">
    <source>
        <dbReference type="EMBL" id="KAG1534512.1"/>
    </source>
</evidence>
<gene>
    <name evidence="2" type="ORF">G6F50_015542</name>
</gene>
<reference evidence="2 3" key="1">
    <citation type="journal article" date="2020" name="Microb. Genom.">
        <title>Genetic diversity of clinical and environmental Mucorales isolates obtained from an investigation of mucormycosis cases among solid organ transplant recipients.</title>
        <authorList>
            <person name="Nguyen M.H."/>
            <person name="Kaul D."/>
            <person name="Muto C."/>
            <person name="Cheng S.J."/>
            <person name="Richter R.A."/>
            <person name="Bruno V.M."/>
            <person name="Liu G."/>
            <person name="Beyhan S."/>
            <person name="Sundermann A.J."/>
            <person name="Mounaud S."/>
            <person name="Pasculle A.W."/>
            <person name="Nierman W.C."/>
            <person name="Driscoll E."/>
            <person name="Cumbie R."/>
            <person name="Clancy C.J."/>
            <person name="Dupont C.L."/>
        </authorList>
    </citation>
    <scope>NUCLEOTIDE SEQUENCE [LARGE SCALE GENOMIC DNA]</scope>
    <source>
        <strain evidence="2 3">GL24</strain>
    </source>
</reference>
<dbReference type="Gene3D" id="1.10.10.10">
    <property type="entry name" value="Winged helix-like DNA-binding domain superfamily/Winged helix DNA-binding domain"/>
    <property type="match status" value="1"/>
</dbReference>
<accession>A0A9P6XXS0</accession>
<keyword evidence="3" id="KW-1185">Reference proteome</keyword>
<dbReference type="InterPro" id="IPR036388">
    <property type="entry name" value="WH-like_DNA-bd_sf"/>
</dbReference>
<dbReference type="Gene3D" id="4.10.1090.10">
    <property type="entry name" value="Endosialidase, domain 4"/>
    <property type="match status" value="1"/>
</dbReference>
<dbReference type="InterPro" id="IPR044914">
    <property type="entry name" value="Endosialidase_C_dom_sf"/>
</dbReference>
<dbReference type="Proteomes" id="UP000740926">
    <property type="component" value="Unassembled WGS sequence"/>
</dbReference>
<dbReference type="InterPro" id="IPR030392">
    <property type="entry name" value="S74_ICA"/>
</dbReference>
<feature type="domain" description="Peptidase S74" evidence="1">
    <location>
        <begin position="41"/>
        <end position="155"/>
    </location>
</feature>
<dbReference type="CDD" id="cd10144">
    <property type="entry name" value="Peptidase_S74_CIMCD"/>
    <property type="match status" value="1"/>
</dbReference>
<evidence type="ECO:0000313" key="3">
    <source>
        <dbReference type="Proteomes" id="UP000740926"/>
    </source>
</evidence>
<protein>
    <recommendedName>
        <fullName evidence="1">Peptidase S74 domain-containing protein</fullName>
    </recommendedName>
</protein>
<evidence type="ECO:0000259" key="1">
    <source>
        <dbReference type="PROSITE" id="PS51688"/>
    </source>
</evidence>
<dbReference type="EMBL" id="JAANIU010008698">
    <property type="protein sequence ID" value="KAG1534512.1"/>
    <property type="molecule type" value="Genomic_DNA"/>
</dbReference>
<dbReference type="AlphaFoldDB" id="A0A9P6XXS0"/>
<organism evidence="2 3">
    <name type="scientific">Rhizopus delemar</name>
    <dbReference type="NCBI Taxonomy" id="936053"/>
    <lineage>
        <taxon>Eukaryota</taxon>
        <taxon>Fungi</taxon>
        <taxon>Fungi incertae sedis</taxon>
        <taxon>Mucoromycota</taxon>
        <taxon>Mucoromycotina</taxon>
        <taxon>Mucoromycetes</taxon>
        <taxon>Mucorales</taxon>
        <taxon>Mucorineae</taxon>
        <taxon>Rhizopodaceae</taxon>
        <taxon>Rhizopus</taxon>
    </lineage>
</organism>
<dbReference type="PROSITE" id="PS51688">
    <property type="entry name" value="ICA"/>
    <property type="match status" value="1"/>
</dbReference>
<dbReference type="Pfam" id="PF13884">
    <property type="entry name" value="Peptidase_S74"/>
    <property type="match status" value="1"/>
</dbReference>
<comment type="caution">
    <text evidence="2">The sequence shown here is derived from an EMBL/GenBank/DDBJ whole genome shotgun (WGS) entry which is preliminary data.</text>
</comment>
<proteinExistence type="predicted"/>